<evidence type="ECO:0000313" key="1">
    <source>
        <dbReference type="EMBL" id="EOS50951.1"/>
    </source>
</evidence>
<evidence type="ECO:0008006" key="3">
    <source>
        <dbReference type="Google" id="ProtNLM"/>
    </source>
</evidence>
<dbReference type="OrthoDB" id="3197444at2"/>
<dbReference type="Pfam" id="PF06152">
    <property type="entry name" value="Phage_min_cap2"/>
    <property type="match status" value="1"/>
</dbReference>
<dbReference type="STRING" id="1235794.C811_01368"/>
<evidence type="ECO:0000313" key="2">
    <source>
        <dbReference type="Proteomes" id="UP000014204"/>
    </source>
</evidence>
<dbReference type="RefSeq" id="WP_016309571.1">
    <property type="nucleotide sequence ID" value="NZ_KE159646.1"/>
</dbReference>
<dbReference type="eggNOG" id="COG3209">
    <property type="taxonomic scope" value="Bacteria"/>
</dbReference>
<dbReference type="Proteomes" id="UP000014204">
    <property type="component" value="Unassembled WGS sequence"/>
</dbReference>
<name>R9KXL3_9ACTN</name>
<dbReference type="PATRIC" id="fig|1235794.3.peg.1353"/>
<gene>
    <name evidence="1" type="ORF">C811_01368</name>
</gene>
<dbReference type="EMBL" id="ASSY01000008">
    <property type="protein sequence ID" value="EOS50951.1"/>
    <property type="molecule type" value="Genomic_DNA"/>
</dbReference>
<sequence>MLSPEQIEAAGDAVAAVYGEIEARMLDRLAAALLSGGGLGQADIVALNLLAQSRTAELMAILEEHRAEIDAAVLATAERYLEASDADDVARCGGAPAWPRQVRATVQGVARILARDNIQMVEGAKRAFLGASIEAVTRVNAGASDPERAIHSAVRKLEREGIGIVTYQNRATGAVTVENRIDVAVRRHVRTQIAQDGMRMAEERMREVGVQLVEVSSHPDSRPEHRAWQGRCYSLVGDIEIDGTRYPDFYAATGYGSVDGLGGANCRHSFGPYRHGMPRAYEPDPKPACGLLGEEVYALEQGQRYRERKIREAKRELRGARLVYDERRDGDSLAEYLGAKRKLRDRQEKMREYIDAANARSRVPGAKVLHRHPAREWAGDMPKGGIAVSAASKRRALERAELKEKCLRAKYPVFDRGRLGQVGRATHEARRSGGHYDVVMHGSPQLALPYLERTDARLIADVLRSRNDYHGEPVRLLSCCTGRADEHGECFAQRLADELGATVTAPDGMLWLYDDGSFTIGKKKGVNTGSMVQFDPRRKR</sequence>
<organism evidence="1 2">
    <name type="scientific">Adlercreutzia caecimuris B7</name>
    <dbReference type="NCBI Taxonomy" id="1235794"/>
    <lineage>
        <taxon>Bacteria</taxon>
        <taxon>Bacillati</taxon>
        <taxon>Actinomycetota</taxon>
        <taxon>Coriobacteriia</taxon>
        <taxon>Eggerthellales</taxon>
        <taxon>Eggerthellaceae</taxon>
        <taxon>Adlercreutzia</taxon>
    </lineage>
</organism>
<accession>R9KXL3</accession>
<dbReference type="AlphaFoldDB" id="R9KXL3"/>
<dbReference type="eggNOG" id="COG2369">
    <property type="taxonomic scope" value="Bacteria"/>
</dbReference>
<keyword evidence="2" id="KW-1185">Reference proteome</keyword>
<comment type="caution">
    <text evidence="1">The sequence shown here is derived from an EMBL/GenBank/DDBJ whole genome shotgun (WGS) entry which is preliminary data.</text>
</comment>
<proteinExistence type="predicted"/>
<dbReference type="GO" id="GO:0005198">
    <property type="term" value="F:structural molecule activity"/>
    <property type="evidence" value="ECO:0007669"/>
    <property type="project" value="InterPro"/>
</dbReference>
<protein>
    <recommendedName>
        <fullName evidence="3">Phage minor capsid protein 2</fullName>
    </recommendedName>
</protein>
<dbReference type="HOGENOM" id="CLU_504083_0_0_11"/>
<dbReference type="GeneID" id="82191871"/>
<dbReference type="InterPro" id="IPR009319">
    <property type="entry name" value="Phage_A118_VSP1"/>
</dbReference>
<reference evidence="1 2" key="1">
    <citation type="submission" date="2013-04" db="EMBL/GenBank/DDBJ databases">
        <title>The Genome Sequence of Enterorhabdus caecimuris B7.</title>
        <authorList>
            <consortium name="The Broad Institute Genomics Platform"/>
            <consortium name="The Broad Institute Genome Sequencing Center for Infectious Disease"/>
            <person name="Earl A."/>
            <person name="Xavier R."/>
            <person name="Elson C."/>
            <person name="Duck W."/>
            <person name="Walker B."/>
            <person name="Young S."/>
            <person name="Zeng Q."/>
            <person name="Gargeya S."/>
            <person name="Fitzgerald M."/>
            <person name="Haas B."/>
            <person name="Abouelleil A."/>
            <person name="Allen A.W."/>
            <person name="Alvarado L."/>
            <person name="Arachchi H.M."/>
            <person name="Berlin A.M."/>
            <person name="Chapman S.B."/>
            <person name="Gainer-Dewar J."/>
            <person name="Goldberg J."/>
            <person name="Griggs A."/>
            <person name="Gujja S."/>
            <person name="Hansen M."/>
            <person name="Howarth C."/>
            <person name="Imamovic A."/>
            <person name="Ireland A."/>
            <person name="Larimer J."/>
            <person name="McCowan C."/>
            <person name="Murphy C."/>
            <person name="Pearson M."/>
            <person name="Poon T.W."/>
            <person name="Priest M."/>
            <person name="Roberts A."/>
            <person name="Saif S."/>
            <person name="Shea T."/>
            <person name="Sisk P."/>
            <person name="Sykes S."/>
            <person name="Wortman J."/>
            <person name="Nusbaum C."/>
            <person name="Birren B."/>
        </authorList>
    </citation>
    <scope>NUCLEOTIDE SEQUENCE [LARGE SCALE GENOMIC DNA]</scope>
    <source>
        <strain evidence="1 2">B7</strain>
    </source>
</reference>